<comment type="caution">
    <text evidence="2">The sequence shown here is derived from an EMBL/GenBank/DDBJ whole genome shotgun (WGS) entry which is preliminary data.</text>
</comment>
<evidence type="ECO:0000259" key="1">
    <source>
        <dbReference type="Pfam" id="PF24864"/>
    </source>
</evidence>
<gene>
    <name evidence="2" type="ORF">BKA59DRAFT_436938</name>
</gene>
<feature type="domain" description="DUF7730" evidence="1">
    <location>
        <begin position="54"/>
        <end position="272"/>
    </location>
</feature>
<evidence type="ECO:0000313" key="3">
    <source>
        <dbReference type="Proteomes" id="UP000813427"/>
    </source>
</evidence>
<dbReference type="Pfam" id="PF24864">
    <property type="entry name" value="DUF7730"/>
    <property type="match status" value="1"/>
</dbReference>
<evidence type="ECO:0000313" key="2">
    <source>
        <dbReference type="EMBL" id="KAH7252767.1"/>
    </source>
</evidence>
<dbReference type="OrthoDB" id="515692at2759"/>
<proteinExistence type="predicted"/>
<reference evidence="2" key="1">
    <citation type="journal article" date="2021" name="Nat. Commun.">
        <title>Genetic determinants of endophytism in the Arabidopsis root mycobiome.</title>
        <authorList>
            <person name="Mesny F."/>
            <person name="Miyauchi S."/>
            <person name="Thiergart T."/>
            <person name="Pickel B."/>
            <person name="Atanasova L."/>
            <person name="Karlsson M."/>
            <person name="Huettel B."/>
            <person name="Barry K.W."/>
            <person name="Haridas S."/>
            <person name="Chen C."/>
            <person name="Bauer D."/>
            <person name="Andreopoulos W."/>
            <person name="Pangilinan J."/>
            <person name="LaButti K."/>
            <person name="Riley R."/>
            <person name="Lipzen A."/>
            <person name="Clum A."/>
            <person name="Drula E."/>
            <person name="Henrissat B."/>
            <person name="Kohler A."/>
            <person name="Grigoriev I.V."/>
            <person name="Martin F.M."/>
            <person name="Hacquard S."/>
        </authorList>
    </citation>
    <scope>NUCLEOTIDE SEQUENCE</scope>
    <source>
        <strain evidence="2">MPI-SDFR-AT-0068</strain>
    </source>
</reference>
<name>A0A8K0WEN7_9HYPO</name>
<dbReference type="AlphaFoldDB" id="A0A8K0WEN7"/>
<dbReference type="EMBL" id="JAGPXF010000003">
    <property type="protein sequence ID" value="KAH7252767.1"/>
    <property type="molecule type" value="Genomic_DNA"/>
</dbReference>
<dbReference type="PANTHER" id="PTHR38790">
    <property type="entry name" value="2EXR DOMAIN-CONTAINING PROTEIN-RELATED"/>
    <property type="match status" value="1"/>
</dbReference>
<dbReference type="Proteomes" id="UP000813427">
    <property type="component" value="Unassembled WGS sequence"/>
</dbReference>
<dbReference type="InterPro" id="IPR056632">
    <property type="entry name" value="DUF7730"/>
</dbReference>
<organism evidence="2 3">
    <name type="scientific">Fusarium tricinctum</name>
    <dbReference type="NCBI Taxonomy" id="61284"/>
    <lineage>
        <taxon>Eukaryota</taxon>
        <taxon>Fungi</taxon>
        <taxon>Dikarya</taxon>
        <taxon>Ascomycota</taxon>
        <taxon>Pezizomycotina</taxon>
        <taxon>Sordariomycetes</taxon>
        <taxon>Hypocreomycetidae</taxon>
        <taxon>Hypocreales</taxon>
        <taxon>Nectriaceae</taxon>
        <taxon>Fusarium</taxon>
        <taxon>Fusarium tricinctum species complex</taxon>
    </lineage>
</organism>
<protein>
    <recommendedName>
        <fullName evidence="1">DUF7730 domain-containing protein</fullName>
    </recommendedName>
</protein>
<sequence length="361" mass="42004">MSFSPRSPGVEEQQEKDDAIWEERIQQLVKLPDPRPRALTPDATCSQSPVALFQESCTWFKVPPNIRRDILRLAFGDARLHLQLVYGQQRGDRCDSPDESQPQGWRWWSSRCHRLSHDDTSQRRAMTNGGLPGPWDDECCDDEEPIGVVGWLLSCRQNYSETIDILYSTNVLFLNGQAMIIHLPHLIPPQRLESVTSLEVRWYLKTRFTTWEDPHDTFDEDHLESIFSMLSSPYLPALRNLYMTLEDSSQARLSVDAIEDYQEIILRHLDEFSQRMGHLDQFSCALPSIFFDFLYHEATEEIRGRSAIEYESYRQVWRDSDGQMTVVQLPYLDSYPGPPHHVSQDDTKSCGYWILEIPDMD</sequence>
<keyword evidence="3" id="KW-1185">Reference proteome</keyword>
<dbReference type="PANTHER" id="PTHR38790:SF9">
    <property type="entry name" value="F-BOX DOMAIN-CONTAINING PROTEIN"/>
    <property type="match status" value="1"/>
</dbReference>
<accession>A0A8K0WEN7</accession>